<evidence type="ECO:0000313" key="3">
    <source>
        <dbReference type="Proteomes" id="UP001597111"/>
    </source>
</evidence>
<protein>
    <submittedName>
        <fullName evidence="2">HNH endonuclease</fullName>
    </submittedName>
</protein>
<dbReference type="RefSeq" id="WP_074854894.1">
    <property type="nucleotide sequence ID" value="NZ_JBHUDH010000182.1"/>
</dbReference>
<dbReference type="AlphaFoldDB" id="A0ABD6B9N2"/>
<accession>A0ABD6B9N2</accession>
<sequence length="160" mass="18531">MDSVEEDPDNWKEMREVVLERDNRKCQFCGVSDDAHKQRYNKGLHVHHLNPRRNGGSDKEDNLLTVCLGCHKALESATKKAITNHLEAVQETVENMRKHARIDRHQAVDEGDTPPIRDGMIPWWHLQEMDSWSQAIYYLGRAEGLKLWAAEIEDVFPDSE</sequence>
<evidence type="ECO:0000313" key="2">
    <source>
        <dbReference type="EMBL" id="MFD1527325.1"/>
    </source>
</evidence>
<evidence type="ECO:0000259" key="1">
    <source>
        <dbReference type="SMART" id="SM00507"/>
    </source>
</evidence>
<dbReference type="GO" id="GO:0004519">
    <property type="term" value="F:endonuclease activity"/>
    <property type="evidence" value="ECO:0007669"/>
    <property type="project" value="UniProtKB-KW"/>
</dbReference>
<dbReference type="Pfam" id="PF01844">
    <property type="entry name" value="HNH"/>
    <property type="match status" value="1"/>
</dbReference>
<keyword evidence="2" id="KW-0255">Endonuclease</keyword>
<feature type="domain" description="HNH nuclease" evidence="1">
    <location>
        <begin position="13"/>
        <end position="72"/>
    </location>
</feature>
<dbReference type="CDD" id="cd00085">
    <property type="entry name" value="HNHc"/>
    <property type="match status" value="1"/>
</dbReference>
<organism evidence="2 3">
    <name type="scientific">Halolamina salina</name>
    <dbReference type="NCBI Taxonomy" id="1220023"/>
    <lineage>
        <taxon>Archaea</taxon>
        <taxon>Methanobacteriati</taxon>
        <taxon>Methanobacteriota</taxon>
        <taxon>Stenosarchaea group</taxon>
        <taxon>Halobacteria</taxon>
        <taxon>Halobacteriales</taxon>
        <taxon>Haloferacaceae</taxon>
    </lineage>
</organism>
<dbReference type="EMBL" id="JBHUDH010000182">
    <property type="protein sequence ID" value="MFD1527325.1"/>
    <property type="molecule type" value="Genomic_DNA"/>
</dbReference>
<dbReference type="SMART" id="SM00507">
    <property type="entry name" value="HNHc"/>
    <property type="match status" value="1"/>
</dbReference>
<comment type="caution">
    <text evidence="2">The sequence shown here is derived from an EMBL/GenBank/DDBJ whole genome shotgun (WGS) entry which is preliminary data.</text>
</comment>
<dbReference type="InterPro" id="IPR002711">
    <property type="entry name" value="HNH"/>
</dbReference>
<proteinExistence type="predicted"/>
<keyword evidence="2" id="KW-0540">Nuclease</keyword>
<dbReference type="Proteomes" id="UP001597111">
    <property type="component" value="Unassembled WGS sequence"/>
</dbReference>
<keyword evidence="2" id="KW-0378">Hydrolase</keyword>
<dbReference type="Gene3D" id="1.10.30.50">
    <property type="match status" value="1"/>
</dbReference>
<name>A0ABD6B9N2_9EURY</name>
<reference evidence="2 3" key="1">
    <citation type="journal article" date="2019" name="Int. J. Syst. Evol. Microbiol.">
        <title>The Global Catalogue of Microorganisms (GCM) 10K type strain sequencing project: providing services to taxonomists for standard genome sequencing and annotation.</title>
        <authorList>
            <consortium name="The Broad Institute Genomics Platform"/>
            <consortium name="The Broad Institute Genome Sequencing Center for Infectious Disease"/>
            <person name="Wu L."/>
            <person name="Ma J."/>
        </authorList>
    </citation>
    <scope>NUCLEOTIDE SEQUENCE [LARGE SCALE GENOMIC DNA]</scope>
    <source>
        <strain evidence="2 3">CGMCC 1.12285</strain>
    </source>
</reference>
<dbReference type="InterPro" id="IPR003615">
    <property type="entry name" value="HNH_nuc"/>
</dbReference>
<gene>
    <name evidence="2" type="ORF">ACFR9S_13650</name>
</gene>
<keyword evidence="3" id="KW-1185">Reference proteome</keyword>